<dbReference type="Pfam" id="PF10075">
    <property type="entry name" value="CSN8_PSD8_EIF3K"/>
    <property type="match status" value="1"/>
</dbReference>
<dbReference type="PANTHER" id="PTHR13339">
    <property type="entry name" value="COP9 SIGNALOSOME COMPLEX SUBUNIT 8"/>
    <property type="match status" value="1"/>
</dbReference>
<dbReference type="InterPro" id="IPR000717">
    <property type="entry name" value="PCI_dom"/>
</dbReference>
<dbReference type="GO" id="GO:0000338">
    <property type="term" value="P:protein deneddylation"/>
    <property type="evidence" value="ECO:0007669"/>
    <property type="project" value="InterPro"/>
</dbReference>
<evidence type="ECO:0000256" key="3">
    <source>
        <dbReference type="ARBA" id="ARBA00008252"/>
    </source>
</evidence>
<name>A0A7S1KSI2_9EUKA</name>
<dbReference type="GO" id="GO:0010387">
    <property type="term" value="P:COP9 signalosome assembly"/>
    <property type="evidence" value="ECO:0007669"/>
    <property type="project" value="InterPro"/>
</dbReference>
<evidence type="ECO:0000256" key="4">
    <source>
        <dbReference type="ARBA" id="ARBA00014875"/>
    </source>
</evidence>
<evidence type="ECO:0000256" key="6">
    <source>
        <dbReference type="ARBA" id="ARBA00022790"/>
    </source>
</evidence>
<sequence length="169" mass="19779">MAHTPLALLSRSIHRADFVNGSDLTQSRNNARFLWKRLDGGTQNALRPVWQICVHMWKREYGLVYKVIKNPQTPWPQDLMPVIHDVMQFYRTKMLQLVQRAYDNIDVKTISEYLALSEKELDQFAQGQGWKIEDGLVYPTRGTLKEPSQAESFKLLRELTDRTLFLELD</sequence>
<dbReference type="PANTHER" id="PTHR13339:SF0">
    <property type="entry name" value="COP9 SIGNALOSOME COMPLEX SUBUNIT 8"/>
    <property type="match status" value="1"/>
</dbReference>
<keyword evidence="7" id="KW-0539">Nucleus</keyword>
<accession>A0A7S1KSI2</accession>
<keyword evidence="5" id="KW-0963">Cytoplasm</keyword>
<comment type="subcellular location">
    <subcellularLocation>
        <location evidence="2">Cytoplasm</location>
    </subcellularLocation>
    <subcellularLocation>
        <location evidence="1">Nucleus</location>
    </subcellularLocation>
</comment>
<reference evidence="9" key="1">
    <citation type="submission" date="2021-01" db="EMBL/GenBank/DDBJ databases">
        <authorList>
            <person name="Corre E."/>
            <person name="Pelletier E."/>
            <person name="Niang G."/>
            <person name="Scheremetjew M."/>
            <person name="Finn R."/>
            <person name="Kale V."/>
            <person name="Holt S."/>
            <person name="Cochrane G."/>
            <person name="Meng A."/>
            <person name="Brown T."/>
            <person name="Cohen L."/>
        </authorList>
    </citation>
    <scope>NUCLEOTIDE SEQUENCE</scope>
    <source>
        <strain evidence="9">WS</strain>
    </source>
</reference>
<comment type="similarity">
    <text evidence="3">Belongs to the CSN8 family.</text>
</comment>
<evidence type="ECO:0000256" key="7">
    <source>
        <dbReference type="ARBA" id="ARBA00023242"/>
    </source>
</evidence>
<feature type="domain" description="PCI" evidence="8">
    <location>
        <begin position="1"/>
        <end position="155"/>
    </location>
</feature>
<evidence type="ECO:0000256" key="1">
    <source>
        <dbReference type="ARBA" id="ARBA00004123"/>
    </source>
</evidence>
<evidence type="ECO:0000256" key="5">
    <source>
        <dbReference type="ARBA" id="ARBA00022490"/>
    </source>
</evidence>
<dbReference type="InterPro" id="IPR033205">
    <property type="entry name" value="COP9_CSN8"/>
</dbReference>
<gene>
    <name evidence="9" type="ORF">PCOS0759_LOCUS7290</name>
</gene>
<dbReference type="AlphaFoldDB" id="A0A7S1KSI2"/>
<evidence type="ECO:0000259" key="8">
    <source>
        <dbReference type="PROSITE" id="PS50250"/>
    </source>
</evidence>
<evidence type="ECO:0000313" key="9">
    <source>
        <dbReference type="EMBL" id="CAD9084036.1"/>
    </source>
</evidence>
<dbReference type="GO" id="GO:0008180">
    <property type="term" value="C:COP9 signalosome"/>
    <property type="evidence" value="ECO:0007669"/>
    <property type="project" value="UniProtKB-KW"/>
</dbReference>
<protein>
    <recommendedName>
        <fullName evidence="4">COP9 signalosome complex subunit 8</fullName>
    </recommendedName>
</protein>
<dbReference type="PROSITE" id="PS50250">
    <property type="entry name" value="PCI"/>
    <property type="match status" value="1"/>
</dbReference>
<dbReference type="Gene3D" id="1.25.40.990">
    <property type="match status" value="1"/>
</dbReference>
<organism evidence="9">
    <name type="scientific">Percolomonas cosmopolitus</name>
    <dbReference type="NCBI Taxonomy" id="63605"/>
    <lineage>
        <taxon>Eukaryota</taxon>
        <taxon>Discoba</taxon>
        <taxon>Heterolobosea</taxon>
        <taxon>Tetramitia</taxon>
        <taxon>Eutetramitia</taxon>
        <taxon>Percolomonadidae</taxon>
        <taxon>Percolomonas</taxon>
    </lineage>
</organism>
<dbReference type="InterPro" id="IPR033464">
    <property type="entry name" value="CSN8_PSD8_EIF3K"/>
</dbReference>
<keyword evidence="6" id="KW-0736">Signalosome</keyword>
<dbReference type="GO" id="GO:0005737">
    <property type="term" value="C:cytoplasm"/>
    <property type="evidence" value="ECO:0007669"/>
    <property type="project" value="UniProtKB-SubCell"/>
</dbReference>
<dbReference type="EMBL" id="HBGD01008851">
    <property type="protein sequence ID" value="CAD9084036.1"/>
    <property type="molecule type" value="Transcribed_RNA"/>
</dbReference>
<proteinExistence type="inferred from homology"/>
<evidence type="ECO:0000256" key="2">
    <source>
        <dbReference type="ARBA" id="ARBA00004496"/>
    </source>
</evidence>